<dbReference type="GO" id="GO:0004049">
    <property type="term" value="F:anthranilate synthase activity"/>
    <property type="evidence" value="ECO:0007669"/>
    <property type="project" value="UniProtKB-EC"/>
</dbReference>
<dbReference type="SUPFAM" id="SSF56322">
    <property type="entry name" value="ADC synthase"/>
    <property type="match status" value="1"/>
</dbReference>
<dbReference type="EMBL" id="JBEVCJ010000015">
    <property type="protein sequence ID" value="MET1255961.1"/>
    <property type="molecule type" value="Genomic_DNA"/>
</dbReference>
<dbReference type="NCBIfam" id="TIGR00565">
    <property type="entry name" value="trpE_proteo"/>
    <property type="match status" value="1"/>
</dbReference>
<name>A0ABV2BVK0_9GAMM</name>
<sequence>MNDALNTDSPSKDKTTNRQSNPHLQPGKVNTISKAIDINLEPVALFKALNQISPLNNAVLLESSEIESKKNVKSILMLQAAIRIECHGQQVKFVALTTNGQNALDHIAHLLKTQAILTEYDLQSVNQQTGQASALNQLIIRYPTHEGYLDEDSRLKQANAIDALRTVQNAFKSAIANEYSVFLTGLFAFDFIANFERLPELSEQADDCPDYVFYLAESLLVFDHRLNQNRLFSNHFSGKDGEKTYFEMSRSFENIEQKIHQLKLDKPFCLSASSSQLDFSSVNVDIPNAEYEKTVEALKQHIIQGDIFQVVPSRTFSLSCHSPINSYLTLKHTNPSPYMFYMQDQDFILFGASPESSLKFCHETRSVELYPIAGTRPRGRLTDHEIDLDLDARIEAELKLDQKEVSEHMMLVDLARNDIARIAESGTTYVPRLLEVDRYSQVMHLVSCVRGTLRSDLDALHAYQACMNMGTLTGAPKIKATQLIRQVEGKRRGSYGGAVGYLNGRGDMDSCIVIRSAFYKNGTAYIQAGAGIVYDSVPASEAKETENKAAAVIRAILLANQQASL</sequence>
<dbReference type="InterPro" id="IPR005801">
    <property type="entry name" value="ADC_synthase"/>
</dbReference>
<dbReference type="Gene3D" id="3.60.120.10">
    <property type="entry name" value="Anthranilate synthase"/>
    <property type="match status" value="1"/>
</dbReference>
<keyword evidence="2" id="KW-1185">Reference proteome</keyword>
<dbReference type="InterPro" id="IPR005257">
    <property type="entry name" value="Anth_synth_I_TrpE"/>
</dbReference>
<evidence type="ECO:0000313" key="1">
    <source>
        <dbReference type="EMBL" id="MET1255961.1"/>
    </source>
</evidence>
<comment type="caution">
    <text evidence="1">The sequence shown here is derived from an EMBL/GenBank/DDBJ whole genome shotgun (WGS) entry which is preliminary data.</text>
</comment>
<proteinExistence type="predicted"/>
<reference evidence="1 2" key="1">
    <citation type="submission" date="2024-06" db="EMBL/GenBank/DDBJ databases">
        <authorList>
            <person name="Li F."/>
        </authorList>
    </citation>
    <scope>NUCLEOTIDE SEQUENCE [LARGE SCALE GENOMIC DNA]</scope>
    <source>
        <strain evidence="1 2">GXAS 311</strain>
    </source>
</reference>
<dbReference type="NCBIfam" id="NF010079">
    <property type="entry name" value="PRK13564.1"/>
    <property type="match status" value="1"/>
</dbReference>
<dbReference type="Pfam" id="PF00425">
    <property type="entry name" value="Chorismate_bind"/>
    <property type="match status" value="1"/>
</dbReference>
<organism evidence="1 2">
    <name type="scientific">Aliikangiella maris</name>
    <dbReference type="NCBI Taxonomy" id="3162458"/>
    <lineage>
        <taxon>Bacteria</taxon>
        <taxon>Pseudomonadati</taxon>
        <taxon>Pseudomonadota</taxon>
        <taxon>Gammaproteobacteria</taxon>
        <taxon>Oceanospirillales</taxon>
        <taxon>Pleioneaceae</taxon>
        <taxon>Aliikangiella</taxon>
    </lineage>
</organism>
<dbReference type="PANTHER" id="PTHR11236:SF49">
    <property type="entry name" value="ANTHRANILATE SYNTHASE COMPONENT 1"/>
    <property type="match status" value="1"/>
</dbReference>
<dbReference type="InterPro" id="IPR015890">
    <property type="entry name" value="Chorismate_C"/>
</dbReference>
<protein>
    <submittedName>
        <fullName evidence="1">Anthranilate synthase component 1</fullName>
        <ecNumber evidence="1">4.1.3.27</ecNumber>
    </submittedName>
</protein>
<dbReference type="InterPro" id="IPR006805">
    <property type="entry name" value="Anth_synth_I_N"/>
</dbReference>
<dbReference type="EC" id="4.1.3.27" evidence="1"/>
<gene>
    <name evidence="1" type="ORF">ABVT43_12545</name>
</gene>
<dbReference type="PIRSF" id="PIRSF001373">
    <property type="entry name" value="TrpE"/>
    <property type="match status" value="1"/>
</dbReference>
<evidence type="ECO:0000313" key="2">
    <source>
        <dbReference type="Proteomes" id="UP001548189"/>
    </source>
</evidence>
<dbReference type="PANTHER" id="PTHR11236">
    <property type="entry name" value="AMINOBENZOATE/ANTHRANILATE SYNTHASE"/>
    <property type="match status" value="1"/>
</dbReference>
<dbReference type="PRINTS" id="PR00095">
    <property type="entry name" value="ANTSNTHASEI"/>
</dbReference>
<keyword evidence="1" id="KW-0456">Lyase</keyword>
<accession>A0ABV2BVK0</accession>
<dbReference type="InterPro" id="IPR019999">
    <property type="entry name" value="Anth_synth_I-like"/>
</dbReference>
<dbReference type="Pfam" id="PF04715">
    <property type="entry name" value="Anth_synt_I_N"/>
    <property type="match status" value="1"/>
</dbReference>
<dbReference type="Proteomes" id="UP001548189">
    <property type="component" value="Unassembled WGS sequence"/>
</dbReference>